<evidence type="ECO:0000313" key="2">
    <source>
        <dbReference type="Proteomes" id="UP000033140"/>
    </source>
</evidence>
<proteinExistence type="predicted"/>
<organism evidence="1 2">
    <name type="scientific">Saitoella complicata (strain BCRC 22490 / CBS 7301 / JCM 7358 / NBRC 10748 / NRRL Y-17804)</name>
    <dbReference type="NCBI Taxonomy" id="698492"/>
    <lineage>
        <taxon>Eukaryota</taxon>
        <taxon>Fungi</taxon>
        <taxon>Dikarya</taxon>
        <taxon>Ascomycota</taxon>
        <taxon>Taphrinomycotina</taxon>
        <taxon>Taphrinomycotina incertae sedis</taxon>
        <taxon>Saitoella</taxon>
    </lineage>
</organism>
<comment type="caution">
    <text evidence="1">The sequence shown here is derived from an EMBL/GenBank/DDBJ whole genome shotgun (WGS) entry which is preliminary data.</text>
</comment>
<dbReference type="Proteomes" id="UP000033140">
    <property type="component" value="Unassembled WGS sequence"/>
</dbReference>
<evidence type="ECO:0000313" key="1">
    <source>
        <dbReference type="EMBL" id="GAO51328.1"/>
    </source>
</evidence>
<name>A0A0E9NND2_SAICN</name>
<sequence>MTSFHFPFFGRHVNTVLARREQQHYDPNTLGRLRAEVEQERSRRESTMNAEEDDAEDMKDLCKKCRSSPITHAANGCKHPLYCQRCAMRVATGGKCKVSSFPGRAKANAEQFFQYRLAAKCLASCRGSNRPDGKTIREMKGQVQWTVAESTMDYLLKQDRHIRSVNEITVFGQRSFLHYSSGSSLFRYHYRYQLSTIINTATIHIARKEKRITPSINKKRKT</sequence>
<keyword evidence="2" id="KW-1185">Reference proteome</keyword>
<dbReference type="AlphaFoldDB" id="A0A0E9NND2"/>
<reference evidence="1 2" key="3">
    <citation type="journal article" date="2015" name="Genome Announc.">
        <title>Draft Genome Sequence of the Archiascomycetous Yeast Saitoella complicata.</title>
        <authorList>
            <person name="Yamauchi K."/>
            <person name="Kondo S."/>
            <person name="Hamamoto M."/>
            <person name="Takahashi Y."/>
            <person name="Ogura Y."/>
            <person name="Hayashi T."/>
            <person name="Nishida H."/>
        </authorList>
    </citation>
    <scope>NUCLEOTIDE SEQUENCE [LARGE SCALE GENOMIC DNA]</scope>
    <source>
        <strain evidence="1 2">NRRL Y-17804</strain>
    </source>
</reference>
<gene>
    <name evidence="1" type="ORF">G7K_5431-t1</name>
</gene>
<protein>
    <submittedName>
        <fullName evidence="1">Uncharacterized protein</fullName>
    </submittedName>
</protein>
<dbReference type="EMBL" id="BACD03000044">
    <property type="protein sequence ID" value="GAO51328.1"/>
    <property type="molecule type" value="Genomic_DNA"/>
</dbReference>
<reference evidence="1 2" key="2">
    <citation type="journal article" date="2014" name="J. Gen. Appl. Microbiol.">
        <title>The early diverging ascomycetous budding yeast Saitoella complicata has three histone deacetylases belonging to the Clr6, Hos2, and Rpd3 lineages.</title>
        <authorList>
            <person name="Nishida H."/>
            <person name="Matsumoto T."/>
            <person name="Kondo S."/>
            <person name="Hamamoto M."/>
            <person name="Yoshikawa H."/>
        </authorList>
    </citation>
    <scope>NUCLEOTIDE SEQUENCE [LARGE SCALE GENOMIC DNA]</scope>
    <source>
        <strain evidence="1 2">NRRL Y-17804</strain>
    </source>
</reference>
<accession>A0A0E9NND2</accession>
<reference evidence="1 2" key="1">
    <citation type="journal article" date="2011" name="J. Gen. Appl. Microbiol.">
        <title>Draft genome sequencing of the enigmatic yeast Saitoella complicata.</title>
        <authorList>
            <person name="Nishida H."/>
            <person name="Hamamoto M."/>
            <person name="Sugiyama J."/>
        </authorList>
    </citation>
    <scope>NUCLEOTIDE SEQUENCE [LARGE SCALE GENOMIC DNA]</scope>
    <source>
        <strain evidence="1 2">NRRL Y-17804</strain>
    </source>
</reference>